<evidence type="ECO:0000256" key="1">
    <source>
        <dbReference type="ARBA" id="ARBA00004123"/>
    </source>
</evidence>
<keyword evidence="4 10" id="KW-0489">Methyltransferase</keyword>
<evidence type="ECO:0000256" key="3">
    <source>
        <dbReference type="ARBA" id="ARBA00022443"/>
    </source>
</evidence>
<dbReference type="Gene3D" id="2.30.30.40">
    <property type="entry name" value="SH3 Domains"/>
    <property type="match status" value="1"/>
</dbReference>
<evidence type="ECO:0000256" key="6">
    <source>
        <dbReference type="ARBA" id="ARBA00022691"/>
    </source>
</evidence>
<keyword evidence="3 9" id="KW-0728">SH3 domain</keyword>
<dbReference type="InterPro" id="IPR025799">
    <property type="entry name" value="Arg_MeTrfase"/>
</dbReference>
<accession>A0A0H5R8Z1</accession>
<dbReference type="FunFam" id="3.40.50.150:FF:000003">
    <property type="entry name" value="Blast:Protein arginine N-methyltransferase 1"/>
    <property type="match status" value="1"/>
</dbReference>
<proteinExistence type="predicted"/>
<comment type="catalytic activity">
    <reaction evidence="8">
        <text>L-arginyl-[protein] + S-adenosyl-L-methionine = N(omega)-methyl-L-arginyl-[protein] + S-adenosyl-L-homocysteine + H(+)</text>
        <dbReference type="Rhea" id="RHEA:48100"/>
        <dbReference type="Rhea" id="RHEA-COMP:10532"/>
        <dbReference type="Rhea" id="RHEA-COMP:11990"/>
        <dbReference type="ChEBI" id="CHEBI:15378"/>
        <dbReference type="ChEBI" id="CHEBI:29965"/>
        <dbReference type="ChEBI" id="CHEBI:57856"/>
        <dbReference type="ChEBI" id="CHEBI:59789"/>
        <dbReference type="ChEBI" id="CHEBI:65280"/>
    </reaction>
    <physiologicalReaction direction="left-to-right" evidence="8">
        <dbReference type="Rhea" id="RHEA:48101"/>
    </physiologicalReaction>
</comment>
<dbReference type="Pfam" id="PF14604">
    <property type="entry name" value="SH3_9"/>
    <property type="match status" value="1"/>
</dbReference>
<dbReference type="InterPro" id="IPR041698">
    <property type="entry name" value="Methyltransf_25"/>
</dbReference>
<dbReference type="EC" id="2.1.1.319" evidence="2"/>
<dbReference type="FunFam" id="2.70.160.11:FF:000007">
    <property type="entry name" value="Protein arginine N-methyltransferase 2"/>
    <property type="match status" value="1"/>
</dbReference>
<protein>
    <recommendedName>
        <fullName evidence="2">type I protein arginine methyltransferase</fullName>
        <ecNumber evidence="2">2.1.1.319</ecNumber>
    </recommendedName>
</protein>
<dbReference type="SMART" id="SM00326">
    <property type="entry name" value="SH3"/>
    <property type="match status" value="1"/>
</dbReference>
<dbReference type="InterPro" id="IPR036028">
    <property type="entry name" value="SH3-like_dom_sf"/>
</dbReference>
<dbReference type="InterPro" id="IPR029063">
    <property type="entry name" value="SAM-dependent_MTases_sf"/>
</dbReference>
<evidence type="ECO:0000256" key="5">
    <source>
        <dbReference type="ARBA" id="ARBA00022679"/>
    </source>
</evidence>
<keyword evidence="5 10" id="KW-0808">Transferase</keyword>
<evidence type="ECO:0000256" key="9">
    <source>
        <dbReference type="PROSITE-ProRule" id="PRU00192"/>
    </source>
</evidence>
<dbReference type="CDD" id="cd02440">
    <property type="entry name" value="AdoMet_MTases"/>
    <property type="match status" value="1"/>
</dbReference>
<dbReference type="Gene3D" id="3.40.50.150">
    <property type="entry name" value="Vaccinia Virus protein VP39"/>
    <property type="match status" value="1"/>
</dbReference>
<dbReference type="GO" id="GO:0032259">
    <property type="term" value="P:methylation"/>
    <property type="evidence" value="ECO:0007669"/>
    <property type="project" value="UniProtKB-KW"/>
</dbReference>
<keyword evidence="6 10" id="KW-0949">S-adenosyl-L-methionine</keyword>
<dbReference type="GO" id="GO:0042054">
    <property type="term" value="F:histone methyltransferase activity"/>
    <property type="evidence" value="ECO:0007669"/>
    <property type="project" value="TreeGrafter"/>
</dbReference>
<dbReference type="Gene3D" id="2.70.160.11">
    <property type="entry name" value="Hnrnp arginine n-methyltransferase1"/>
    <property type="match status" value="1"/>
</dbReference>
<dbReference type="PANTHER" id="PTHR11006">
    <property type="entry name" value="PROTEIN ARGININE N-METHYLTRANSFERASE"/>
    <property type="match status" value="1"/>
</dbReference>
<feature type="domain" description="SH3" evidence="11">
    <location>
        <begin position="114"/>
        <end position="180"/>
    </location>
</feature>
<reference evidence="12" key="1">
    <citation type="submission" date="2015-04" db="EMBL/GenBank/DDBJ databases">
        <title>The genome sequence of the plant pathogenic Rhizarian Plasmodiophora brassicae reveals insights in its biotrophic life cycle and the origin of chitin synthesis.</title>
        <authorList>
            <person name="Schwelm A."/>
            <person name="Fogelqvist J."/>
            <person name="Knaust A."/>
            <person name="Julke S."/>
            <person name="Lilja T."/>
            <person name="Dhandapani V."/>
            <person name="Bonilla-Rosso G."/>
            <person name="Karlsson M."/>
            <person name="Shevchenko A."/>
            <person name="Choi S.R."/>
            <person name="Kim H.G."/>
            <person name="Park J.Y."/>
            <person name="Lim Y.P."/>
            <person name="Ludwig-Muller J."/>
            <person name="Dixelius C."/>
        </authorList>
    </citation>
    <scope>NUCLEOTIDE SEQUENCE</scope>
    <source>
        <tissue evidence="12">Potato root galls</tissue>
    </source>
</reference>
<dbReference type="PROSITE" id="PS51678">
    <property type="entry name" value="SAM_MT_PRMT"/>
    <property type="match status" value="1"/>
</dbReference>
<dbReference type="CDD" id="cd00174">
    <property type="entry name" value="SH3"/>
    <property type="match status" value="1"/>
</dbReference>
<dbReference type="GO" id="GO:0005634">
    <property type="term" value="C:nucleus"/>
    <property type="evidence" value="ECO:0007669"/>
    <property type="project" value="UniProtKB-SubCell"/>
</dbReference>
<comment type="subcellular location">
    <subcellularLocation>
        <location evidence="1">Nucleus</location>
    </subcellularLocation>
</comment>
<dbReference type="GO" id="GO:0035242">
    <property type="term" value="F:protein-arginine omega-N asymmetric methyltransferase activity"/>
    <property type="evidence" value="ECO:0007669"/>
    <property type="project" value="UniProtKB-EC"/>
</dbReference>
<evidence type="ECO:0000256" key="4">
    <source>
        <dbReference type="ARBA" id="ARBA00022603"/>
    </source>
</evidence>
<evidence type="ECO:0000256" key="8">
    <source>
        <dbReference type="ARBA" id="ARBA00049303"/>
    </source>
</evidence>
<dbReference type="PROSITE" id="PS50002">
    <property type="entry name" value="SH3"/>
    <property type="match status" value="1"/>
</dbReference>
<evidence type="ECO:0000256" key="10">
    <source>
        <dbReference type="PROSITE-ProRule" id="PRU01015"/>
    </source>
</evidence>
<organism evidence="12">
    <name type="scientific">Spongospora subterranea</name>
    <dbReference type="NCBI Taxonomy" id="70186"/>
    <lineage>
        <taxon>Eukaryota</taxon>
        <taxon>Sar</taxon>
        <taxon>Rhizaria</taxon>
        <taxon>Endomyxa</taxon>
        <taxon>Phytomyxea</taxon>
        <taxon>Plasmodiophorida</taxon>
        <taxon>Plasmodiophoridae</taxon>
        <taxon>Spongospora</taxon>
    </lineage>
</organism>
<dbReference type="EMBL" id="HACM01010148">
    <property type="protein sequence ID" value="CRZ10590.1"/>
    <property type="molecule type" value="Transcribed_RNA"/>
</dbReference>
<dbReference type="SUPFAM" id="SSF50044">
    <property type="entry name" value="SH3-domain"/>
    <property type="match status" value="1"/>
</dbReference>
<dbReference type="SUPFAM" id="SSF53335">
    <property type="entry name" value="S-adenosyl-L-methionine-dependent methyltransferases"/>
    <property type="match status" value="1"/>
</dbReference>
<dbReference type="InterPro" id="IPR001452">
    <property type="entry name" value="SH3_domain"/>
</dbReference>
<evidence type="ECO:0000313" key="12">
    <source>
        <dbReference type="EMBL" id="CRZ10590.1"/>
    </source>
</evidence>
<evidence type="ECO:0000256" key="7">
    <source>
        <dbReference type="ARBA" id="ARBA00023242"/>
    </source>
</evidence>
<sequence>MLPPCINIQYGVMISKFMIPSSADTLEQLIHREFMLESYVQLGLVIYPEPQNKLEITEGRDPESTTSVANEGVVVPFDIELLKSLADQYTFCLRVYSSASSDSTPMECSVPSSRNAIVTIAQYDFKGKNDSELSFRAGDNILVEYQYSAEWCKGKIVSKTGKVESTSGFFPSNYVSNIPPFVPTASDTTLNCNYQDDEYFEGYSNLSIHLEMLQDTSRTLGYKEAVNIASDFMKDKIVLDIGCGSGVLSLFCANSGAKHVYAIDASSVIEHARVVVNENNLSDKITLIKGKIEEIVLPVEKVDVIISEWMGTLLICESMIASVLSAREKYLAPGGLMMPSLGNIYFAPIDVKEFYDNKIAFWDDVYGLKMSGLKEHAITDFFSKPIFDRIIEESECLASNVLVTSIDMATASVESLESMKGSFHFKIVKSGTMHGFGGWFDCEFRGSPDEGAKTLVLSTSPMHKSTHWRQVTFILTTPVRVEEGDMVNGTMDIRRQSFWRRHFEVELKFSVGDSRESVTQVFPLWR</sequence>
<dbReference type="Pfam" id="PF13649">
    <property type="entry name" value="Methyltransf_25"/>
    <property type="match status" value="1"/>
</dbReference>
<keyword evidence="7" id="KW-0539">Nucleus</keyword>
<dbReference type="InterPro" id="IPR055135">
    <property type="entry name" value="PRMT_dom"/>
</dbReference>
<dbReference type="PANTHER" id="PTHR11006:SF92">
    <property type="entry name" value="PROTEIN ARGININE N-METHYLTRANSFERASE 2"/>
    <property type="match status" value="1"/>
</dbReference>
<name>A0A0H5R8Z1_9EUKA</name>
<dbReference type="Pfam" id="PF22528">
    <property type="entry name" value="PRMT_C"/>
    <property type="match status" value="1"/>
</dbReference>
<evidence type="ECO:0000259" key="11">
    <source>
        <dbReference type="PROSITE" id="PS50002"/>
    </source>
</evidence>
<evidence type="ECO:0000256" key="2">
    <source>
        <dbReference type="ARBA" id="ARBA00011925"/>
    </source>
</evidence>
<dbReference type="AlphaFoldDB" id="A0A0H5R8Z1"/>
<dbReference type="PRINTS" id="PR00452">
    <property type="entry name" value="SH3DOMAIN"/>
</dbReference>